<organism evidence="2 3">
    <name type="scientific">Cedecea neteri</name>
    <dbReference type="NCBI Taxonomy" id="158822"/>
    <lineage>
        <taxon>Bacteria</taxon>
        <taxon>Pseudomonadati</taxon>
        <taxon>Pseudomonadota</taxon>
        <taxon>Gammaproteobacteria</taxon>
        <taxon>Enterobacterales</taxon>
        <taxon>Enterobacteriaceae</taxon>
        <taxon>Cedecea</taxon>
    </lineage>
</organism>
<evidence type="ECO:0000313" key="2">
    <source>
        <dbReference type="EMBL" id="SQA99461.1"/>
    </source>
</evidence>
<sequence>MIWDPLISAPHRAKVLGYIDSGEQQGATLRVDGRGLKLAGNEGGYFVGPTLFDRVTPEMTIYKEEIFGPVLCVVRVPDYASALALINKHEYGNGTAIFTRDGGTARRFTEEVQAGMVGVNVPIPVPMAFHSFGGWKRSIFGPLNVHGSDGVRFYTRMKTVTARWPDTSHQQGSAFSMPTLG</sequence>
<dbReference type="InterPro" id="IPR016163">
    <property type="entry name" value="Ald_DH_C"/>
</dbReference>
<dbReference type="InterPro" id="IPR010061">
    <property type="entry name" value="MeMal-semiAld_DH"/>
</dbReference>
<dbReference type="PANTHER" id="PTHR43866:SF4">
    <property type="entry name" value="MALONATE-SEMIALDEHYDE DEHYDROGENASE"/>
    <property type="match status" value="1"/>
</dbReference>
<dbReference type="SUPFAM" id="SSF53720">
    <property type="entry name" value="ALDH-like"/>
    <property type="match status" value="1"/>
</dbReference>
<dbReference type="EMBL" id="UAVU01000003">
    <property type="protein sequence ID" value="SQA99461.1"/>
    <property type="molecule type" value="Genomic_DNA"/>
</dbReference>
<feature type="domain" description="Aldehyde dehydrogenase" evidence="1">
    <location>
        <begin position="4"/>
        <end position="160"/>
    </location>
</feature>
<keyword evidence="2" id="KW-0560">Oxidoreductase</keyword>
<dbReference type="GO" id="GO:0004491">
    <property type="term" value="F:methylmalonate-semialdehyde dehydrogenase (acylating, NAD) activity"/>
    <property type="evidence" value="ECO:0007669"/>
    <property type="project" value="UniProtKB-EC"/>
</dbReference>
<evidence type="ECO:0000259" key="1">
    <source>
        <dbReference type="Pfam" id="PF00171"/>
    </source>
</evidence>
<proteinExistence type="predicted"/>
<dbReference type="STRING" id="158822.LH23_02055"/>
<protein>
    <submittedName>
        <fullName evidence="2">Methylmalonate-semialdehyde dehydrogenase [acylating]</fullName>
        <ecNumber evidence="2">1.2.1.27</ecNumber>
    </submittedName>
</protein>
<accession>A0A2X2TBR9</accession>
<dbReference type="AlphaFoldDB" id="A0A2X2TBR9"/>
<dbReference type="FunFam" id="3.40.309.10:FF:000002">
    <property type="entry name" value="Methylmalonate-semialdehyde dehydrogenase (Acylating)"/>
    <property type="match status" value="1"/>
</dbReference>
<dbReference type="GO" id="GO:0006574">
    <property type="term" value="P:L-valine catabolic process"/>
    <property type="evidence" value="ECO:0007669"/>
    <property type="project" value="TreeGrafter"/>
</dbReference>
<gene>
    <name evidence="2" type="primary">mmsA_3</name>
    <name evidence="2" type="ORF">NCTC12120_03380</name>
</gene>
<dbReference type="InterPro" id="IPR016161">
    <property type="entry name" value="Ald_DH/histidinol_DH"/>
</dbReference>
<dbReference type="Gene3D" id="3.40.309.10">
    <property type="entry name" value="Aldehyde Dehydrogenase, Chain A, domain 2"/>
    <property type="match status" value="1"/>
</dbReference>
<dbReference type="PANTHER" id="PTHR43866">
    <property type="entry name" value="MALONATE-SEMIALDEHYDE DEHYDROGENASE"/>
    <property type="match status" value="1"/>
</dbReference>
<dbReference type="Proteomes" id="UP000251197">
    <property type="component" value="Unassembled WGS sequence"/>
</dbReference>
<evidence type="ECO:0000313" key="3">
    <source>
        <dbReference type="Proteomes" id="UP000251197"/>
    </source>
</evidence>
<dbReference type="EC" id="1.2.1.27" evidence="2"/>
<dbReference type="InterPro" id="IPR015590">
    <property type="entry name" value="Aldehyde_DH_dom"/>
</dbReference>
<dbReference type="GO" id="GO:0006210">
    <property type="term" value="P:thymine catabolic process"/>
    <property type="evidence" value="ECO:0007669"/>
    <property type="project" value="TreeGrafter"/>
</dbReference>
<reference evidence="2 3" key="1">
    <citation type="submission" date="2018-06" db="EMBL/GenBank/DDBJ databases">
        <authorList>
            <consortium name="Pathogen Informatics"/>
            <person name="Doyle S."/>
        </authorList>
    </citation>
    <scope>NUCLEOTIDE SEQUENCE [LARGE SCALE GENOMIC DNA]</scope>
    <source>
        <strain evidence="2 3">NCTC12120</strain>
    </source>
</reference>
<name>A0A2X2TBR9_9ENTR</name>
<dbReference type="Pfam" id="PF00171">
    <property type="entry name" value="Aldedh"/>
    <property type="match status" value="1"/>
</dbReference>